<proteinExistence type="predicted"/>
<accession>A0A941IQK1</accession>
<sequence length="96" mass="10920">MFWNQLGGSRLTPSTLLLLPGARVRNAGIRKCSFSPKNYSSRHELSSLYHRRHRLLLDFTATSDAEFKRLIDFCAGMIFAARGTIERTAARKFTLT</sequence>
<dbReference type="EMBL" id="JAGSOG010000227">
    <property type="protein sequence ID" value="MBR7837750.1"/>
    <property type="molecule type" value="Genomic_DNA"/>
</dbReference>
<keyword evidence="1" id="KW-0132">Cell division</keyword>
<gene>
    <name evidence="1" type="ORF">KDL01_31020</name>
</gene>
<dbReference type="Gene3D" id="3.30.110.150">
    <property type="entry name" value="SepF-like protein"/>
    <property type="match status" value="1"/>
</dbReference>
<protein>
    <submittedName>
        <fullName evidence="1">Cell division protein SepF</fullName>
    </submittedName>
</protein>
<comment type="caution">
    <text evidence="1">The sequence shown here is derived from an EMBL/GenBank/DDBJ whole genome shotgun (WGS) entry which is preliminary data.</text>
</comment>
<keyword evidence="2" id="KW-1185">Reference proteome</keyword>
<dbReference type="Pfam" id="PF04472">
    <property type="entry name" value="SepF"/>
    <property type="match status" value="1"/>
</dbReference>
<keyword evidence="1" id="KW-0131">Cell cycle</keyword>
<name>A0A941IQK1_9ACTN</name>
<dbReference type="InterPro" id="IPR038594">
    <property type="entry name" value="SepF-like_sf"/>
</dbReference>
<evidence type="ECO:0000313" key="2">
    <source>
        <dbReference type="Proteomes" id="UP000675781"/>
    </source>
</evidence>
<dbReference type="Proteomes" id="UP000675781">
    <property type="component" value="Unassembled WGS sequence"/>
</dbReference>
<dbReference type="RefSeq" id="WP_212532217.1">
    <property type="nucleotide sequence ID" value="NZ_JAGSOG010000227.1"/>
</dbReference>
<dbReference type="AlphaFoldDB" id="A0A941IQK1"/>
<evidence type="ECO:0000313" key="1">
    <source>
        <dbReference type="EMBL" id="MBR7837750.1"/>
    </source>
</evidence>
<dbReference type="InterPro" id="IPR007561">
    <property type="entry name" value="Cell_div_SepF/SepF-rel"/>
</dbReference>
<organism evidence="1 2">
    <name type="scientific">Actinospica durhamensis</name>
    <dbReference type="NCBI Taxonomy" id="1508375"/>
    <lineage>
        <taxon>Bacteria</taxon>
        <taxon>Bacillati</taxon>
        <taxon>Actinomycetota</taxon>
        <taxon>Actinomycetes</taxon>
        <taxon>Catenulisporales</taxon>
        <taxon>Actinospicaceae</taxon>
        <taxon>Actinospica</taxon>
    </lineage>
</organism>
<reference evidence="1" key="1">
    <citation type="submission" date="2021-04" db="EMBL/GenBank/DDBJ databases">
        <title>Genome based classification of Actinospica acidithermotolerans sp. nov., an actinobacterium isolated from an Indonesian hot spring.</title>
        <authorList>
            <person name="Kusuma A.B."/>
            <person name="Putra K.E."/>
            <person name="Nafisah S."/>
            <person name="Loh J."/>
            <person name="Nouioui I."/>
            <person name="Goodfellow M."/>
        </authorList>
    </citation>
    <scope>NUCLEOTIDE SEQUENCE</scope>
    <source>
        <strain evidence="1">CSCA 57</strain>
    </source>
</reference>
<dbReference type="GO" id="GO:0090529">
    <property type="term" value="P:cell septum assembly"/>
    <property type="evidence" value="ECO:0007669"/>
    <property type="project" value="InterPro"/>
</dbReference>